<dbReference type="PROSITE" id="PS51006">
    <property type="entry name" value="PABS_2"/>
    <property type="match status" value="1"/>
</dbReference>
<comment type="caution">
    <text evidence="8">The sequence shown here is derived from an EMBL/GenBank/DDBJ whole genome shotgun (WGS) entry which is preliminary data.</text>
</comment>
<dbReference type="InterPro" id="IPR001045">
    <property type="entry name" value="Spermi_synthase"/>
</dbReference>
<evidence type="ECO:0000259" key="7">
    <source>
        <dbReference type="PROSITE" id="PS51006"/>
    </source>
</evidence>
<dbReference type="InterPro" id="IPR037163">
    <property type="entry name" value="Spermidine_synt_N_sf"/>
</dbReference>
<keyword evidence="2 5" id="KW-0808">Transferase</keyword>
<dbReference type="Gene3D" id="2.30.140.10">
    <property type="entry name" value="Spermidine synthase, tetramerisation domain"/>
    <property type="match status" value="1"/>
</dbReference>
<comment type="function">
    <text evidence="5">Catalyzes the irreversible transfer of a propylamine group from the amino donor S-adenosylmethioninamine (decarboxy-AdoMet) to putrescine (1,4-diaminobutane) to yield spermidine.</text>
</comment>
<dbReference type="NCBIfam" id="NF002010">
    <property type="entry name" value="PRK00811.1"/>
    <property type="match status" value="1"/>
</dbReference>
<keyword evidence="4 5" id="KW-0620">Polyamine biosynthesis</keyword>
<dbReference type="PANTHER" id="PTHR11558">
    <property type="entry name" value="SPERMIDINE/SPERMINE SYNTHASE"/>
    <property type="match status" value="1"/>
</dbReference>
<evidence type="ECO:0000256" key="3">
    <source>
        <dbReference type="ARBA" id="ARBA00023066"/>
    </source>
</evidence>
<feature type="binding site" evidence="5">
    <location>
        <begin position="159"/>
        <end position="162"/>
    </location>
    <ligand>
        <name>spermidine</name>
        <dbReference type="ChEBI" id="CHEBI:57834"/>
    </ligand>
</feature>
<accession>A0ABT0KQ86</accession>
<evidence type="ECO:0000256" key="5">
    <source>
        <dbReference type="HAMAP-Rule" id="MF_00198"/>
    </source>
</evidence>
<evidence type="ECO:0000313" key="9">
    <source>
        <dbReference type="Proteomes" id="UP001202134"/>
    </source>
</evidence>
<proteinExistence type="inferred from homology"/>
<comment type="catalytic activity">
    <reaction evidence="5">
        <text>S-adenosyl 3-(methylsulfanyl)propylamine + putrescine = S-methyl-5'-thioadenosine + spermidine + H(+)</text>
        <dbReference type="Rhea" id="RHEA:12721"/>
        <dbReference type="ChEBI" id="CHEBI:15378"/>
        <dbReference type="ChEBI" id="CHEBI:17509"/>
        <dbReference type="ChEBI" id="CHEBI:57443"/>
        <dbReference type="ChEBI" id="CHEBI:57834"/>
        <dbReference type="ChEBI" id="CHEBI:326268"/>
        <dbReference type="EC" id="2.5.1.16"/>
    </reaction>
</comment>
<sequence length="292" mass="33061">MLNKSNIYYETLHAGYGQYFEVEQVLFEQKTEQWHLSIFENTNFGRVMALNGAIQTTEKDEFVYHEMMTHVPILAHGSAKKVLIIGGGDGGMLRQVLKHQSIEQVTMVEIDANVVEMCKTYFPQHSQGAFEDARVNLVIDDGMHFIEHCQQQFDVIISDCTDPVGPGEVLFSSAFYENCIRCLTEKGIFVAQNGVVFMQPEELQDTVRRMTPYVKDCWFYNAAVPTYIGGTMAFAWATNDETAREIDITTLKQRFEQANISTRYYTPALHMASFALPAFVEVAVKNAQSVTA</sequence>
<dbReference type="EMBL" id="JAKIKU010000005">
    <property type="protein sequence ID" value="MCL1045834.1"/>
    <property type="molecule type" value="Genomic_DNA"/>
</dbReference>
<evidence type="ECO:0000313" key="8">
    <source>
        <dbReference type="EMBL" id="MCL1045834.1"/>
    </source>
</evidence>
<dbReference type="SUPFAM" id="SSF53335">
    <property type="entry name" value="S-adenosyl-L-methionine-dependent methyltransferases"/>
    <property type="match status" value="1"/>
</dbReference>
<dbReference type="RefSeq" id="WP_248955722.1">
    <property type="nucleotide sequence ID" value="NZ_JAKIKU010000005.1"/>
</dbReference>
<reference evidence="8 9" key="1">
    <citation type="submission" date="2022-01" db="EMBL/GenBank/DDBJ databases">
        <title>Whole genome-based taxonomy of the Shewanellaceae.</title>
        <authorList>
            <person name="Martin-Rodriguez A.J."/>
        </authorList>
    </citation>
    <scope>NUCLEOTIDE SEQUENCE [LARGE SCALE GENOMIC DNA]</scope>
    <source>
        <strain evidence="8 9">DSM 24955</strain>
    </source>
</reference>
<dbReference type="Gene3D" id="3.40.50.150">
    <property type="entry name" value="Vaccinia Virus protein VP39"/>
    <property type="match status" value="1"/>
</dbReference>
<feature type="active site" description="Proton acceptor" evidence="5 6">
    <location>
        <position position="159"/>
    </location>
</feature>
<keyword evidence="9" id="KW-1185">Reference proteome</keyword>
<feature type="binding site" evidence="5">
    <location>
        <position position="166"/>
    </location>
    <ligand>
        <name>S-methyl-5'-thioadenosine</name>
        <dbReference type="ChEBI" id="CHEBI:17509"/>
    </ligand>
</feature>
<dbReference type="HAMAP" id="MF_00198">
    <property type="entry name" value="Spermidine_synth"/>
    <property type="match status" value="1"/>
</dbReference>
<dbReference type="NCBIfam" id="TIGR00417">
    <property type="entry name" value="speE"/>
    <property type="match status" value="1"/>
</dbReference>
<feature type="binding site" evidence="5">
    <location>
        <position position="109"/>
    </location>
    <ligand>
        <name>S-methyl-5'-thioadenosine</name>
        <dbReference type="ChEBI" id="CHEBI:17509"/>
    </ligand>
</feature>
<dbReference type="InterPro" id="IPR029063">
    <property type="entry name" value="SAM-dependent_MTases_sf"/>
</dbReference>
<comment type="subunit">
    <text evidence="5">Homodimer or homotetramer.</text>
</comment>
<evidence type="ECO:0000256" key="4">
    <source>
        <dbReference type="ARBA" id="ARBA00023115"/>
    </source>
</evidence>
<evidence type="ECO:0000256" key="2">
    <source>
        <dbReference type="ARBA" id="ARBA00022679"/>
    </source>
</evidence>
<keyword evidence="3 5" id="KW-0745">Spermidine biosynthesis</keyword>
<gene>
    <name evidence="5 8" type="primary">speE</name>
    <name evidence="8" type="ORF">L2737_10910</name>
</gene>
<comment type="pathway">
    <text evidence="5">Amine and polyamine biosynthesis; spermidine biosynthesis; spermidine from putrescine: step 1/1.</text>
</comment>
<dbReference type="CDD" id="cd02440">
    <property type="entry name" value="AdoMet_MTases"/>
    <property type="match status" value="1"/>
</dbReference>
<dbReference type="Pfam" id="PF17284">
    <property type="entry name" value="Spermine_synt_N"/>
    <property type="match status" value="1"/>
</dbReference>
<feature type="binding site" evidence="5">
    <location>
        <position position="89"/>
    </location>
    <ligand>
        <name>spermidine</name>
        <dbReference type="ChEBI" id="CHEBI:57834"/>
    </ligand>
</feature>
<dbReference type="InterPro" id="IPR035246">
    <property type="entry name" value="Spermidine_synt_N"/>
</dbReference>
<organism evidence="8 9">
    <name type="scientific">Shewanella electrodiphila</name>
    <dbReference type="NCBI Taxonomy" id="934143"/>
    <lineage>
        <taxon>Bacteria</taxon>
        <taxon>Pseudomonadati</taxon>
        <taxon>Pseudomonadota</taxon>
        <taxon>Gammaproteobacteria</taxon>
        <taxon>Alteromonadales</taxon>
        <taxon>Shewanellaceae</taxon>
        <taxon>Shewanella</taxon>
    </lineage>
</organism>
<dbReference type="Proteomes" id="UP001202134">
    <property type="component" value="Unassembled WGS sequence"/>
</dbReference>
<comment type="caution">
    <text evidence="5">Lacks conserved residue(s) required for the propagation of feature annotation.</text>
</comment>
<dbReference type="EC" id="2.5.1.16" evidence="5"/>
<dbReference type="Pfam" id="PF01564">
    <property type="entry name" value="Spermine_synth"/>
    <property type="match status" value="1"/>
</dbReference>
<dbReference type="InterPro" id="IPR030374">
    <property type="entry name" value="PABS"/>
</dbReference>
<comment type="similarity">
    <text evidence="1 5">Belongs to the spermidine/spermine synthase family.</text>
</comment>
<protein>
    <recommendedName>
        <fullName evidence="5">Polyamine aminopropyltransferase</fullName>
    </recommendedName>
    <alternativeName>
        <fullName evidence="5">Putrescine aminopropyltransferase</fullName>
        <shortName evidence="5">PAPT</shortName>
    </alternativeName>
    <alternativeName>
        <fullName evidence="5">Spermidine synthase</fullName>
        <shortName evidence="5">SPDS</shortName>
        <shortName evidence="5">SPDSY</shortName>
        <ecNumber evidence="5">2.5.1.16</ecNumber>
    </alternativeName>
</protein>
<feature type="binding site" evidence="5">
    <location>
        <begin position="141"/>
        <end position="142"/>
    </location>
    <ligand>
        <name>S-methyl-5'-thioadenosine</name>
        <dbReference type="ChEBI" id="CHEBI:17509"/>
    </ligand>
</feature>
<evidence type="ECO:0000256" key="6">
    <source>
        <dbReference type="PROSITE-ProRule" id="PRU00354"/>
    </source>
</evidence>
<evidence type="ECO:0000256" key="1">
    <source>
        <dbReference type="ARBA" id="ARBA00007867"/>
    </source>
</evidence>
<dbReference type="PANTHER" id="PTHR11558:SF11">
    <property type="entry name" value="SPERMIDINE SYNTHASE"/>
    <property type="match status" value="1"/>
</dbReference>
<dbReference type="GO" id="GO:0004766">
    <property type="term" value="F:spermidine synthase activity"/>
    <property type="evidence" value="ECO:0007669"/>
    <property type="project" value="UniProtKB-EC"/>
</dbReference>
<feature type="binding site" evidence="5">
    <location>
        <position position="65"/>
    </location>
    <ligand>
        <name>spermidine</name>
        <dbReference type="ChEBI" id="CHEBI:57834"/>
    </ligand>
</feature>
<feature type="domain" description="PABS" evidence="7">
    <location>
        <begin position="7"/>
        <end position="239"/>
    </location>
</feature>
<name>A0ABT0KQ86_9GAMM</name>